<dbReference type="Proteomes" id="UP000184300">
    <property type="component" value="Unassembled WGS sequence"/>
</dbReference>
<dbReference type="CDD" id="cd04401">
    <property type="entry name" value="RhoGAP_fMSB1"/>
    <property type="match status" value="1"/>
</dbReference>
<feature type="compositionally biased region" description="Low complexity" evidence="1">
    <location>
        <begin position="836"/>
        <end position="850"/>
    </location>
</feature>
<evidence type="ECO:0000259" key="2">
    <source>
        <dbReference type="Pfam" id="PF08101"/>
    </source>
</evidence>
<dbReference type="OrthoDB" id="3362494at2759"/>
<gene>
    <name evidence="3" type="ORF">ASPGLDRAFT_52145</name>
</gene>
<dbReference type="AlphaFoldDB" id="A0A1L9V7J3"/>
<dbReference type="InterPro" id="IPR037508">
    <property type="entry name" value="Msb1/Mug8"/>
</dbReference>
<dbReference type="PANTHER" id="PTHR28093">
    <property type="entry name" value="MORPHOGENESIS-RELATED PROTEIN MSB1"/>
    <property type="match status" value="1"/>
</dbReference>
<feature type="compositionally biased region" description="Polar residues" evidence="1">
    <location>
        <begin position="744"/>
        <end position="753"/>
    </location>
</feature>
<dbReference type="Pfam" id="PF08101">
    <property type="entry name" value="Msb1-Mug8_dom"/>
    <property type="match status" value="1"/>
</dbReference>
<feature type="region of interest" description="Disordered" evidence="1">
    <location>
        <begin position="667"/>
        <end position="964"/>
    </location>
</feature>
<feature type="domain" description="Meiotically up-regulated protein Msb1/Mug8" evidence="2">
    <location>
        <begin position="45"/>
        <end position="518"/>
    </location>
</feature>
<accession>A0A1L9V7J3</accession>
<feature type="compositionally biased region" description="Polar residues" evidence="1">
    <location>
        <begin position="673"/>
        <end position="691"/>
    </location>
</feature>
<dbReference type="VEuPathDB" id="FungiDB:ASPGLDRAFT_52145"/>
<feature type="compositionally biased region" description="Low complexity" evidence="1">
    <location>
        <begin position="704"/>
        <end position="716"/>
    </location>
</feature>
<dbReference type="EMBL" id="KV878914">
    <property type="protein sequence ID" value="OJJ79907.1"/>
    <property type="molecule type" value="Genomic_DNA"/>
</dbReference>
<dbReference type="GeneID" id="34463945"/>
<feature type="region of interest" description="Disordered" evidence="1">
    <location>
        <begin position="439"/>
        <end position="461"/>
    </location>
</feature>
<sequence>MPFFTRVFRGKESGAAKKAAKTSVPEDITTPAKPTWTDAWQRAEIAPEEVQELLRGCTHELKARALDIPFLLLPYRPSSDATTARSFIRNYFNNSQARGSPVNGDDLAQELRLTDPMVLCSVLKWCWSRLPGGVVTWEAYELFKVGEQDSQLARDAFSTFIPISIDSEARSKIIFDFFDLLTAIAAHGKSNGLGGRKLSRYAGWWAFEHTDTGNGFEAAYKNWASAADATSHLFFAYLRSISPDLPRGMGGIATLPIALQSLVQATEYPPEAPTLLQVTTTKVVMIVDTVSPTPFALLRRAKNFEYRDSDRHLQEFSGFEDPIRALTDECFRVLKCIASTNQAEVAKEKTSPNQDESWSRFEDIGFGNTLESDLEDSTVQYEFGNGLKSAPQSSGGDLGRPTTPSWADFMSSGFSGDENILKAPVAPLLLPPDKVLPPLSTGRGMSSQSHRRTLESEPDLGPGELASIASLELDDSFWWVWISSLAGEEPATRKAVFGRCALIETVIHGAKWLVLEEQVRGAAPEPDVGAYIVEKKRFFGLSTRMGKLSRRRSSAKKVTPVGEPYKRTDNPAPQSKTSIGPDQHARIQVAAAALQKKHRDQTQEGNANTTKVDSSDAAKSTKTNSVMTLQPSIMNEASHAMKWAKNYDKHTDKNAFRTAYLGDNNAGKGASADTLNPQTVDEPSTPVSLAPSQIPEPIPEEDTTPTPSSPAAPASIKSNAVAADQPDASRPGSIASAAVERSGSESQPKASMDSTDDPSRKLLKKKPVASSFKSMFAKKKNETETKPPMKPTGAETSAVAAARAALESKAKQSQDPANRPVPNGPSVLKKKPVPGTTPAAPEKPATPEVVEITETERESTPKAESPAQNGSPESKPEPEQQESLSRVNTKEQVAADQEFSRFDQGPLMEQPAFVPESPVSPVSKNIPEREPVSPEMDEAEEPRETQEETTPKGTANGNRFNPEIKDRWAQIRENAARRAIDDDGDTSEEENYQHRAARIKARVAELTRNMEAAR</sequence>
<keyword evidence="4" id="KW-1185">Reference proteome</keyword>
<reference evidence="4" key="1">
    <citation type="journal article" date="2017" name="Genome Biol.">
        <title>Comparative genomics reveals high biological diversity and specific adaptations in the industrially and medically important fungal genus Aspergillus.</title>
        <authorList>
            <person name="de Vries R.P."/>
            <person name="Riley R."/>
            <person name="Wiebenga A."/>
            <person name="Aguilar-Osorio G."/>
            <person name="Amillis S."/>
            <person name="Uchima C.A."/>
            <person name="Anderluh G."/>
            <person name="Asadollahi M."/>
            <person name="Askin M."/>
            <person name="Barry K."/>
            <person name="Battaglia E."/>
            <person name="Bayram O."/>
            <person name="Benocci T."/>
            <person name="Braus-Stromeyer S.A."/>
            <person name="Caldana C."/>
            <person name="Canovas D."/>
            <person name="Cerqueira G.C."/>
            <person name="Chen F."/>
            <person name="Chen W."/>
            <person name="Choi C."/>
            <person name="Clum A."/>
            <person name="Dos Santos R.A."/>
            <person name="Damasio A.R."/>
            <person name="Diallinas G."/>
            <person name="Emri T."/>
            <person name="Fekete E."/>
            <person name="Flipphi M."/>
            <person name="Freyberg S."/>
            <person name="Gallo A."/>
            <person name="Gournas C."/>
            <person name="Habgood R."/>
            <person name="Hainaut M."/>
            <person name="Harispe M.L."/>
            <person name="Henrissat B."/>
            <person name="Hilden K.S."/>
            <person name="Hope R."/>
            <person name="Hossain A."/>
            <person name="Karabika E."/>
            <person name="Karaffa L."/>
            <person name="Karanyi Z."/>
            <person name="Krasevec N."/>
            <person name="Kuo A."/>
            <person name="Kusch H."/>
            <person name="LaButti K."/>
            <person name="Lagendijk E.L."/>
            <person name="Lapidus A."/>
            <person name="Levasseur A."/>
            <person name="Lindquist E."/>
            <person name="Lipzen A."/>
            <person name="Logrieco A.F."/>
            <person name="MacCabe A."/>
            <person name="Maekelae M.R."/>
            <person name="Malavazi I."/>
            <person name="Melin P."/>
            <person name="Meyer V."/>
            <person name="Mielnichuk N."/>
            <person name="Miskei M."/>
            <person name="Molnar A.P."/>
            <person name="Mule G."/>
            <person name="Ngan C.Y."/>
            <person name="Orejas M."/>
            <person name="Orosz E."/>
            <person name="Ouedraogo J.P."/>
            <person name="Overkamp K.M."/>
            <person name="Park H.-S."/>
            <person name="Perrone G."/>
            <person name="Piumi F."/>
            <person name="Punt P.J."/>
            <person name="Ram A.F."/>
            <person name="Ramon A."/>
            <person name="Rauscher S."/>
            <person name="Record E."/>
            <person name="Riano-Pachon D.M."/>
            <person name="Robert V."/>
            <person name="Roehrig J."/>
            <person name="Ruller R."/>
            <person name="Salamov A."/>
            <person name="Salih N.S."/>
            <person name="Samson R.A."/>
            <person name="Sandor E."/>
            <person name="Sanguinetti M."/>
            <person name="Schuetze T."/>
            <person name="Sepcic K."/>
            <person name="Shelest E."/>
            <person name="Sherlock G."/>
            <person name="Sophianopoulou V."/>
            <person name="Squina F.M."/>
            <person name="Sun H."/>
            <person name="Susca A."/>
            <person name="Todd R.B."/>
            <person name="Tsang A."/>
            <person name="Unkles S.E."/>
            <person name="van de Wiele N."/>
            <person name="van Rossen-Uffink D."/>
            <person name="Oliveira J.V."/>
            <person name="Vesth T.C."/>
            <person name="Visser J."/>
            <person name="Yu J.-H."/>
            <person name="Zhou M."/>
            <person name="Andersen M.R."/>
            <person name="Archer D.B."/>
            <person name="Baker S.E."/>
            <person name="Benoit I."/>
            <person name="Brakhage A.A."/>
            <person name="Braus G.H."/>
            <person name="Fischer R."/>
            <person name="Frisvad J.C."/>
            <person name="Goldman G.H."/>
            <person name="Houbraken J."/>
            <person name="Oakley B."/>
            <person name="Pocsi I."/>
            <person name="Scazzocchio C."/>
            <person name="Seiboth B."/>
            <person name="vanKuyk P.A."/>
            <person name="Wortman J."/>
            <person name="Dyer P.S."/>
            <person name="Grigoriev I.V."/>
        </authorList>
    </citation>
    <scope>NUCLEOTIDE SEQUENCE [LARGE SCALE GENOMIC DNA]</scope>
    <source>
        <strain evidence="4">CBS 516.65</strain>
    </source>
</reference>
<dbReference type="RefSeq" id="XP_022396605.1">
    <property type="nucleotide sequence ID" value="XM_022547684.1"/>
</dbReference>
<feature type="compositionally biased region" description="Polar residues" evidence="1">
    <location>
        <begin position="571"/>
        <end position="580"/>
    </location>
</feature>
<evidence type="ECO:0000256" key="1">
    <source>
        <dbReference type="SAM" id="MobiDB-lite"/>
    </source>
</evidence>
<feature type="compositionally biased region" description="Polar residues" evidence="1">
    <location>
        <begin position="603"/>
        <end position="628"/>
    </location>
</feature>
<dbReference type="PANTHER" id="PTHR28093:SF1">
    <property type="entry name" value="MORPHOGENESIS-RELATED PROTEIN MSB1"/>
    <property type="match status" value="1"/>
</dbReference>
<evidence type="ECO:0000313" key="4">
    <source>
        <dbReference type="Proteomes" id="UP000184300"/>
    </source>
</evidence>
<feature type="compositionally biased region" description="Low complexity" evidence="1">
    <location>
        <begin position="794"/>
        <end position="805"/>
    </location>
</feature>
<evidence type="ECO:0000313" key="3">
    <source>
        <dbReference type="EMBL" id="OJJ79907.1"/>
    </source>
</evidence>
<protein>
    <recommendedName>
        <fullName evidence="2">Meiotically up-regulated protein Msb1/Mug8 domain-containing protein</fullName>
    </recommendedName>
</protein>
<dbReference type="STRING" id="1160497.A0A1L9V7J3"/>
<dbReference type="InterPro" id="IPR012965">
    <property type="entry name" value="Msb1/Mug8_dom"/>
</dbReference>
<proteinExistence type="predicted"/>
<feature type="region of interest" description="Disordered" evidence="1">
    <location>
        <begin position="549"/>
        <end position="628"/>
    </location>
</feature>
<name>A0A1L9V7J3_ASPGL</name>
<organism evidence="3 4">
    <name type="scientific">Aspergillus glaucus CBS 516.65</name>
    <dbReference type="NCBI Taxonomy" id="1160497"/>
    <lineage>
        <taxon>Eukaryota</taxon>
        <taxon>Fungi</taxon>
        <taxon>Dikarya</taxon>
        <taxon>Ascomycota</taxon>
        <taxon>Pezizomycotina</taxon>
        <taxon>Eurotiomycetes</taxon>
        <taxon>Eurotiomycetidae</taxon>
        <taxon>Eurotiales</taxon>
        <taxon>Aspergillaceae</taxon>
        <taxon>Aspergillus</taxon>
        <taxon>Aspergillus subgen. Aspergillus</taxon>
    </lineage>
</organism>